<keyword evidence="5" id="KW-1185">Reference proteome</keyword>
<dbReference type="PANTHER" id="PTHR38772:SF1">
    <property type="entry name" value="NUCLEOID-ASSOCIATED PROTEIN YEJK"/>
    <property type="match status" value="1"/>
</dbReference>
<sequence length="336" mass="38915">MEVKKIVLHRIDKEKKEKGTLKFSNKLMEIDETVIGFVERLIKIYNSKNPSQGTFEEDDVNYPFQVKVKEYLENQDFLTFTTDAMHILKSRMDINTTTGGYVVFIHYVEKQVDFIISSMMDKDTQYTNTEELGIQKLMTLNIEKLARANRLNLDKWKNNNGRYLTFIKGTRAVSQYFVKFIGATDISSAKENFKKLKDTIKQYVVEEKISRKQQDAIREKVSSYINKCFLDKSDVEIESVSAIVNTQSPLSFLEFISKNEIEISGRIGIHSKGDFDNFTRSILKEDGYHLVFEKELIKKGKITRDGNCIVIHDVPTDKLNSTFDIINSEKDESITE</sequence>
<dbReference type="InterPro" id="IPR007358">
    <property type="entry name" value="Nucleoid_associated_NdpA"/>
</dbReference>
<evidence type="ECO:0000256" key="2">
    <source>
        <dbReference type="ARBA" id="ARBA00009035"/>
    </source>
</evidence>
<evidence type="ECO:0000313" key="4">
    <source>
        <dbReference type="EMBL" id="UPZ16899.1"/>
    </source>
</evidence>
<dbReference type="EMBL" id="CP096829">
    <property type="protein sequence ID" value="UPZ16899.1"/>
    <property type="molecule type" value="Genomic_DNA"/>
</dbReference>
<evidence type="ECO:0000256" key="1">
    <source>
        <dbReference type="ARBA" id="ARBA00004496"/>
    </source>
</evidence>
<dbReference type="RefSeq" id="WP_248728955.1">
    <property type="nucleotide sequence ID" value="NZ_CP096829.1"/>
</dbReference>
<accession>A0ABY4LUY8</accession>
<organism evidence="4 5">
    <name type="scientific">Flavobacterium humidisoli</name>
    <dbReference type="NCBI Taxonomy" id="2937442"/>
    <lineage>
        <taxon>Bacteria</taxon>
        <taxon>Pseudomonadati</taxon>
        <taxon>Bacteroidota</taxon>
        <taxon>Flavobacteriia</taxon>
        <taxon>Flavobacteriales</taxon>
        <taxon>Flavobacteriaceae</taxon>
        <taxon>Flavobacterium</taxon>
    </lineage>
</organism>
<protein>
    <submittedName>
        <fullName evidence="4">Nucleoid-associated protein</fullName>
    </submittedName>
</protein>
<comment type="subcellular location">
    <subcellularLocation>
        <location evidence="1">Cytoplasm</location>
    </subcellularLocation>
</comment>
<evidence type="ECO:0000313" key="5">
    <source>
        <dbReference type="Proteomes" id="UP000829998"/>
    </source>
</evidence>
<dbReference type="PANTHER" id="PTHR38772">
    <property type="match status" value="1"/>
</dbReference>
<dbReference type="Proteomes" id="UP000829998">
    <property type="component" value="Chromosome"/>
</dbReference>
<name>A0ABY4LUY8_9FLAO</name>
<comment type="similarity">
    <text evidence="2">Belongs to the YejK family.</text>
</comment>
<evidence type="ECO:0000256" key="3">
    <source>
        <dbReference type="ARBA" id="ARBA00022490"/>
    </source>
</evidence>
<dbReference type="Pfam" id="PF04245">
    <property type="entry name" value="NA37"/>
    <property type="match status" value="1"/>
</dbReference>
<keyword evidence="3" id="KW-0963">Cytoplasm</keyword>
<proteinExistence type="inferred from homology"/>
<reference evidence="4 5" key="1">
    <citation type="submission" date="2022-04" db="EMBL/GenBank/DDBJ databases">
        <authorList>
            <person name="Ra J.-S."/>
            <person name="Kim S.-B."/>
        </authorList>
    </citation>
    <scope>NUCLEOTIDE SEQUENCE [LARGE SCALE GENOMIC DNA]</scope>
    <source>
        <strain evidence="4 5">MMS21-Er5</strain>
    </source>
</reference>
<gene>
    <name evidence="4" type="ORF">M0M44_06015</name>
</gene>